<protein>
    <submittedName>
        <fullName evidence="1">Uncharacterized protein</fullName>
    </submittedName>
</protein>
<sequence>MCVHVGVELRRNVWDISLPLSLDVSGQTPLVIFFGGERRDLFASILLFFF</sequence>
<keyword evidence="2" id="KW-1185">Reference proteome</keyword>
<comment type="caution">
    <text evidence="1">The sequence shown here is derived from an EMBL/GenBank/DDBJ whole genome shotgun (WGS) entry which is preliminary data.</text>
</comment>
<feature type="non-terminal residue" evidence="1">
    <location>
        <position position="50"/>
    </location>
</feature>
<proteinExistence type="predicted"/>
<dbReference type="Proteomes" id="UP000007350">
    <property type="component" value="Unassembled WGS sequence"/>
</dbReference>
<name>K2NWB4_TRYCR</name>
<dbReference type="EMBL" id="AHKC01009366">
    <property type="protein sequence ID" value="EKF33207.1"/>
    <property type="molecule type" value="Genomic_DNA"/>
</dbReference>
<evidence type="ECO:0000313" key="2">
    <source>
        <dbReference type="Proteomes" id="UP000007350"/>
    </source>
</evidence>
<dbReference type="AlphaFoldDB" id="K2NWB4"/>
<gene>
    <name evidence="1" type="ORF">MOQ_002929</name>
</gene>
<reference evidence="1 2" key="1">
    <citation type="journal article" date="2012" name="BMC Genomics">
        <title>Comparative genomic analysis of human infective Trypanosoma cruzi lineages with the bat-restricted subspecies T. cruzi marinkellei.</title>
        <authorList>
            <person name="Franzen O."/>
            <person name="Talavera-Lopez C."/>
            <person name="Ochaya S."/>
            <person name="Butler C.E."/>
            <person name="Messenger L.A."/>
            <person name="Lewis M.D."/>
            <person name="Llewellyn M.S."/>
            <person name="Marinkelle C.J."/>
            <person name="Tyler K.M."/>
            <person name="Miles M.A."/>
            <person name="Andersson B."/>
        </authorList>
    </citation>
    <scope>NUCLEOTIDE SEQUENCE [LARGE SCALE GENOMIC DNA]</scope>
    <source>
        <strain evidence="1 2">B7</strain>
    </source>
</reference>
<accession>K2NWB4</accession>
<organism evidence="1 2">
    <name type="scientific">Trypanosoma cruzi marinkellei</name>
    <dbReference type="NCBI Taxonomy" id="85056"/>
    <lineage>
        <taxon>Eukaryota</taxon>
        <taxon>Discoba</taxon>
        <taxon>Euglenozoa</taxon>
        <taxon>Kinetoplastea</taxon>
        <taxon>Metakinetoplastina</taxon>
        <taxon>Trypanosomatida</taxon>
        <taxon>Trypanosomatidae</taxon>
        <taxon>Trypanosoma</taxon>
        <taxon>Schizotrypanum</taxon>
    </lineage>
</organism>
<evidence type="ECO:0000313" key="1">
    <source>
        <dbReference type="EMBL" id="EKF33207.1"/>
    </source>
</evidence>